<feature type="region of interest" description="Disordered" evidence="1">
    <location>
        <begin position="1"/>
        <end position="107"/>
    </location>
</feature>
<keyword evidence="3" id="KW-1185">Reference proteome</keyword>
<organism evidence="2 3">
    <name type="scientific">Sparassis crispa</name>
    <dbReference type="NCBI Taxonomy" id="139825"/>
    <lineage>
        <taxon>Eukaryota</taxon>
        <taxon>Fungi</taxon>
        <taxon>Dikarya</taxon>
        <taxon>Basidiomycota</taxon>
        <taxon>Agaricomycotina</taxon>
        <taxon>Agaricomycetes</taxon>
        <taxon>Polyporales</taxon>
        <taxon>Sparassidaceae</taxon>
        <taxon>Sparassis</taxon>
    </lineage>
</organism>
<reference evidence="2 3" key="1">
    <citation type="journal article" date="2018" name="Sci. Rep.">
        <title>Genome sequence of the cauliflower mushroom Sparassis crispa (Hanabiratake) and its association with beneficial usage.</title>
        <authorList>
            <person name="Kiyama R."/>
            <person name="Furutani Y."/>
            <person name="Kawaguchi K."/>
            <person name="Nakanishi T."/>
        </authorList>
    </citation>
    <scope>NUCLEOTIDE SEQUENCE [LARGE SCALE GENOMIC DNA]</scope>
</reference>
<feature type="compositionally biased region" description="Polar residues" evidence="1">
    <location>
        <begin position="958"/>
        <end position="973"/>
    </location>
</feature>
<feature type="compositionally biased region" description="Basic and acidic residues" evidence="1">
    <location>
        <begin position="927"/>
        <end position="942"/>
    </location>
</feature>
<proteinExistence type="predicted"/>
<evidence type="ECO:0000256" key="1">
    <source>
        <dbReference type="SAM" id="MobiDB-lite"/>
    </source>
</evidence>
<protein>
    <submittedName>
        <fullName evidence="2">Uncharacterized protein</fullName>
    </submittedName>
</protein>
<dbReference type="GeneID" id="38783895"/>
<accession>A0A401GXM9</accession>
<feature type="region of interest" description="Disordered" evidence="1">
    <location>
        <begin position="955"/>
        <end position="1046"/>
    </location>
</feature>
<feature type="compositionally biased region" description="Polar residues" evidence="1">
    <location>
        <begin position="634"/>
        <end position="644"/>
    </location>
</feature>
<feature type="region of interest" description="Disordered" evidence="1">
    <location>
        <begin position="617"/>
        <end position="644"/>
    </location>
</feature>
<feature type="compositionally biased region" description="Basic and acidic residues" evidence="1">
    <location>
        <begin position="1018"/>
        <end position="1028"/>
    </location>
</feature>
<feature type="compositionally biased region" description="Acidic residues" evidence="1">
    <location>
        <begin position="620"/>
        <end position="633"/>
    </location>
</feature>
<dbReference type="Pfam" id="PF18759">
    <property type="entry name" value="Plavaka"/>
    <property type="match status" value="1"/>
</dbReference>
<dbReference type="STRING" id="139825.A0A401GXM9"/>
<comment type="caution">
    <text evidence="2">The sequence shown here is derived from an EMBL/GenBank/DDBJ whole genome shotgun (WGS) entry which is preliminary data.</text>
</comment>
<dbReference type="InterPro" id="IPR041078">
    <property type="entry name" value="Plavaka"/>
</dbReference>
<evidence type="ECO:0000313" key="3">
    <source>
        <dbReference type="Proteomes" id="UP000287166"/>
    </source>
</evidence>
<evidence type="ECO:0000313" key="2">
    <source>
        <dbReference type="EMBL" id="GBE86978.1"/>
    </source>
</evidence>
<feature type="region of interest" description="Disordered" evidence="1">
    <location>
        <begin position="913"/>
        <end position="942"/>
    </location>
</feature>
<dbReference type="RefSeq" id="XP_027617891.1">
    <property type="nucleotide sequence ID" value="XM_027762090.1"/>
</dbReference>
<feature type="compositionally biased region" description="Basic and acidic residues" evidence="1">
    <location>
        <begin position="74"/>
        <end position="85"/>
    </location>
</feature>
<feature type="compositionally biased region" description="Pro residues" evidence="1">
    <location>
        <begin position="41"/>
        <end position="52"/>
    </location>
</feature>
<name>A0A401GXM9_9APHY</name>
<dbReference type="Proteomes" id="UP000287166">
    <property type="component" value="Unassembled WGS sequence"/>
</dbReference>
<sequence>MFGTPVPPAENGNTLIEENPVDPLSLDAAEEVASSINDHSPSPPPVFDPPCEPDTCLPVDAVEELRSHPLPTTDDPRSSKRARVDDVEDENDARGLPRRPWTEDYPGDVGTVSSVGETMFESIQRCKVRSGEHDWAPFDCEEEWELARWLMTSGLSQMAIDDYLDLNITHACSRLSFKNKYAFIKKIDMLPHGTKWECELFEAVGDELDDDNQPRKEVLKLWKRDPVECIRELIGNPVFKDVLHYAPERLYADEAGQNWLYGNMWTGNWWWDLQKQLPAGATIAPVILASDKTSPSRFSRDKSAWPIYLSLGNIEKSTCHKPSQHATVLIGYIPVSKLKCFLKTRQSIEGIRLFHECMRSLLQPLIHASQEGVKMILRGIPSGFGTLTHTLTPGEEYVPLEGKGRGTAQSTQGYTPALHYLHQLHKGVFKDHLVAWAMKSAHDNGDAKELDWRFQAMMKHSDLCYFKDGISLITQWTGTEYKNMEKVFLGVLAGATDPEVTCAVRSVLDFIYYAHFEMHSEDSLAKLEAAWRNFHWYKFHSAEHYPLSIRSLGTADGYSMEGPECLHIDFAKVAYGASNHKANYLTQMTVWLEHQEAIHRFDSYLSWVVKKQMVESQHEETEEEQDAEGENSVESETRSCQNQPVKEDRFAKGYTIAKEPAYPRMTVAAVVQDFHATDFIKCLEDFLRRIDISESRGFNQSHIGRRADVLTIHDKTRVPVYTQMKVRLPAVQQVTADEVIDTIYASPARAAKGVQSELPTHQSTVLVKDPSAPPVAEGDHLLHGLRVGQVCTLFKLPDVLVSEHPTLASVPLAISSLLTLCDGGTEPASDLAKAPRMCPTSCLLGGWHRCTTTATERYILTSEHRNDYPVTRIHLTLLTTISRILQHTVSSRSLKNASPPAHHVHRDSEFLPRANGALPSAGYSTDRTNDSRTRAGSNERRYGVDTNHGAVVRDEQQHGSVTSGALSTESGHNAYTEGKPLGMQPTSQGGQDDFLQGKASSTDKFIEKTRKVAGKATHNAELHEKGELRQSGGKAAVTGEASAPHE</sequence>
<dbReference type="AlphaFoldDB" id="A0A401GXM9"/>
<dbReference type="OrthoDB" id="3210574at2759"/>
<dbReference type="InParanoid" id="A0A401GXM9"/>
<gene>
    <name evidence="2" type="ORF">SCP_1002230</name>
</gene>
<dbReference type="EMBL" id="BFAD01000010">
    <property type="protein sequence ID" value="GBE86978.1"/>
    <property type="molecule type" value="Genomic_DNA"/>
</dbReference>